<protein>
    <submittedName>
        <fullName evidence="1">Uncharacterized protein</fullName>
    </submittedName>
</protein>
<evidence type="ECO:0000313" key="2">
    <source>
        <dbReference type="Proteomes" id="UP000683360"/>
    </source>
</evidence>
<dbReference type="GO" id="GO:0005892">
    <property type="term" value="C:acetylcholine-gated channel complex"/>
    <property type="evidence" value="ECO:0007669"/>
    <property type="project" value="InterPro"/>
</dbReference>
<organism evidence="1 2">
    <name type="scientific">Mytilus edulis</name>
    <name type="common">Blue mussel</name>
    <dbReference type="NCBI Taxonomy" id="6550"/>
    <lineage>
        <taxon>Eukaryota</taxon>
        <taxon>Metazoa</taxon>
        <taxon>Spiralia</taxon>
        <taxon>Lophotrochozoa</taxon>
        <taxon>Mollusca</taxon>
        <taxon>Bivalvia</taxon>
        <taxon>Autobranchia</taxon>
        <taxon>Pteriomorphia</taxon>
        <taxon>Mytilida</taxon>
        <taxon>Mytiloidea</taxon>
        <taxon>Mytilidae</taxon>
        <taxon>Mytilinae</taxon>
        <taxon>Mytilus</taxon>
    </lineage>
</organism>
<accession>A0A8S3UCC4</accession>
<sequence length="346" mass="38563">MFECIYSRVSEQLKTFKYVQLKRDLNVQLKPVLYKFRCGVVSTQTSWMAPCRKCSTDGEARMSGETLKSQNSVKFAYYSQIITISDALPKLSQTAKKFEIPTKMYAVLTTVLALLVIDGGMAVSNKVLSEWTAADYPNPARDWTTCGRYEKSLVCDPNGLLNTKEADTLDWLLKGVVNDTKCPCSAWKCESKKSGYVVAIALVKKLNIPKTGPGPVDNNEKLAALRQFAFDLENNKWRFGECNEDVIIAYSAEEGAVFTFAGGTANRRLNQDLIDSITAHRKHYFRGNKHVYAGLRSMVMDYREALTEGGFVFSQQVDQSPKGAGVQVLSTVTSILSLVICTFLLQ</sequence>
<gene>
    <name evidence="1" type="ORF">MEDL_52148</name>
</gene>
<name>A0A8S3UCC4_MYTED</name>
<dbReference type="InterPro" id="IPR033438">
    <property type="entry name" value="MOLO1"/>
</dbReference>
<dbReference type="Gene3D" id="3.10.310.50">
    <property type="match status" value="1"/>
</dbReference>
<evidence type="ECO:0000313" key="1">
    <source>
        <dbReference type="EMBL" id="CAG2239829.1"/>
    </source>
</evidence>
<comment type="caution">
    <text evidence="1">The sequence shown here is derived from an EMBL/GenBank/DDBJ whole genome shotgun (WGS) entry which is preliminary data.</text>
</comment>
<dbReference type="EMBL" id="CAJPWZ010002537">
    <property type="protein sequence ID" value="CAG2239829.1"/>
    <property type="molecule type" value="Genomic_DNA"/>
</dbReference>
<dbReference type="Proteomes" id="UP000683360">
    <property type="component" value="Unassembled WGS sequence"/>
</dbReference>
<dbReference type="OrthoDB" id="8062037at2759"/>
<dbReference type="PANTHER" id="PTHR33748:SF5">
    <property type="entry name" value="GROUND-LIKE DOMAIN-CONTAINING PROTEIN"/>
    <property type="match status" value="1"/>
</dbReference>
<reference evidence="1" key="1">
    <citation type="submission" date="2021-03" db="EMBL/GenBank/DDBJ databases">
        <authorList>
            <person name="Bekaert M."/>
        </authorList>
    </citation>
    <scope>NUCLEOTIDE SEQUENCE</scope>
</reference>
<dbReference type="Pfam" id="PF17175">
    <property type="entry name" value="MOLO1"/>
    <property type="match status" value="1"/>
</dbReference>
<dbReference type="PANTHER" id="PTHR33748">
    <property type="entry name" value="PROTEIN CBG04600"/>
    <property type="match status" value="1"/>
</dbReference>
<dbReference type="AlphaFoldDB" id="A0A8S3UCC4"/>
<proteinExistence type="predicted"/>
<keyword evidence="2" id="KW-1185">Reference proteome</keyword>